<feature type="compositionally biased region" description="Polar residues" evidence="1">
    <location>
        <begin position="115"/>
        <end position="131"/>
    </location>
</feature>
<feature type="region of interest" description="Disordered" evidence="1">
    <location>
        <begin position="99"/>
        <end position="155"/>
    </location>
</feature>
<evidence type="ECO:0000256" key="1">
    <source>
        <dbReference type="SAM" id="MobiDB-lite"/>
    </source>
</evidence>
<protein>
    <submittedName>
        <fullName evidence="2">Uncharacterized protein</fullName>
    </submittedName>
</protein>
<gene>
    <name evidence="2" type="ORF">E2562_038582</name>
</gene>
<evidence type="ECO:0000313" key="2">
    <source>
        <dbReference type="EMBL" id="KAF0915734.1"/>
    </source>
</evidence>
<dbReference type="AlphaFoldDB" id="A0A6G1DUF2"/>
<comment type="caution">
    <text evidence="2">The sequence shown here is derived from an EMBL/GenBank/DDBJ whole genome shotgun (WGS) entry which is preliminary data.</text>
</comment>
<sequence length="296" mass="32041">MTKEAGRTQWLVTILEGPLGGPIVKSTRKWEIPVDIGGEEEEGATMEDREVETMARDTEVEAVLSLEGVMLMHQTGEIKVHPIKAKNNKVMLGLGRLTSTAGDEDKSDGWGTKAEGNSGSTGGEEQQSNPWGNPKVLGSSKGKEQETDPWTSKVTSAADAVDNNNAWNSRARDTVSGSKGKWAMLEQRKRLMPGIVKGGMKIVEVGINQASQVEIRNQLGAIQSMVMITVDMVGMDLDPEIEAEGEEGILAIADPHGVEEATEMTSHMERDLKIAGTREILMVAEEEDPLGEYKGN</sequence>
<dbReference type="Proteomes" id="UP000479710">
    <property type="component" value="Unassembled WGS sequence"/>
</dbReference>
<name>A0A6G1DUF2_9ORYZ</name>
<dbReference type="EMBL" id="SPHZ02000006">
    <property type="protein sequence ID" value="KAF0915734.1"/>
    <property type="molecule type" value="Genomic_DNA"/>
</dbReference>
<organism evidence="2 3">
    <name type="scientific">Oryza meyeriana var. granulata</name>
    <dbReference type="NCBI Taxonomy" id="110450"/>
    <lineage>
        <taxon>Eukaryota</taxon>
        <taxon>Viridiplantae</taxon>
        <taxon>Streptophyta</taxon>
        <taxon>Embryophyta</taxon>
        <taxon>Tracheophyta</taxon>
        <taxon>Spermatophyta</taxon>
        <taxon>Magnoliopsida</taxon>
        <taxon>Liliopsida</taxon>
        <taxon>Poales</taxon>
        <taxon>Poaceae</taxon>
        <taxon>BOP clade</taxon>
        <taxon>Oryzoideae</taxon>
        <taxon>Oryzeae</taxon>
        <taxon>Oryzinae</taxon>
        <taxon>Oryza</taxon>
        <taxon>Oryza meyeriana</taxon>
    </lineage>
</organism>
<keyword evidence="3" id="KW-1185">Reference proteome</keyword>
<accession>A0A6G1DUF2</accession>
<reference evidence="2 3" key="1">
    <citation type="submission" date="2019-11" db="EMBL/GenBank/DDBJ databases">
        <title>Whole genome sequence of Oryza granulata.</title>
        <authorList>
            <person name="Li W."/>
        </authorList>
    </citation>
    <scope>NUCLEOTIDE SEQUENCE [LARGE SCALE GENOMIC DNA]</scope>
    <source>
        <strain evidence="3">cv. Menghai</strain>
        <tissue evidence="2">Leaf</tissue>
    </source>
</reference>
<evidence type="ECO:0000313" key="3">
    <source>
        <dbReference type="Proteomes" id="UP000479710"/>
    </source>
</evidence>
<proteinExistence type="predicted"/>